<dbReference type="PROSITE" id="PS00633">
    <property type="entry name" value="BROMODOMAIN_1"/>
    <property type="match status" value="1"/>
</dbReference>
<name>A0A1I8G623_9PLAT</name>
<feature type="region of interest" description="Disordered" evidence="10">
    <location>
        <begin position="561"/>
        <end position="584"/>
    </location>
</feature>
<feature type="compositionally biased region" description="Polar residues" evidence="10">
    <location>
        <begin position="12"/>
        <end position="22"/>
    </location>
</feature>
<feature type="DNA-binding region" description="HMG box" evidence="9">
    <location>
        <begin position="1545"/>
        <end position="1613"/>
    </location>
</feature>
<dbReference type="GO" id="GO:0006338">
    <property type="term" value="P:chromatin remodeling"/>
    <property type="evidence" value="ECO:0007669"/>
    <property type="project" value="InterPro"/>
</dbReference>
<feature type="compositionally biased region" description="Acidic residues" evidence="10">
    <location>
        <begin position="440"/>
        <end position="449"/>
    </location>
</feature>
<feature type="compositionally biased region" description="Gly residues" evidence="10">
    <location>
        <begin position="771"/>
        <end position="782"/>
    </location>
</feature>
<feature type="domain" description="Bromo" evidence="11">
    <location>
        <begin position="677"/>
        <end position="747"/>
    </location>
</feature>
<feature type="compositionally biased region" description="Basic and acidic residues" evidence="10">
    <location>
        <begin position="228"/>
        <end position="239"/>
    </location>
</feature>
<dbReference type="SMART" id="SM00439">
    <property type="entry name" value="BAH"/>
    <property type="match status" value="2"/>
</dbReference>
<dbReference type="SMART" id="SM00297">
    <property type="entry name" value="BROMO"/>
    <property type="match status" value="5"/>
</dbReference>
<evidence type="ECO:0000256" key="4">
    <source>
        <dbReference type="ARBA" id="ARBA00023015"/>
    </source>
</evidence>
<evidence type="ECO:0000256" key="1">
    <source>
        <dbReference type="ARBA" id="ARBA00004123"/>
    </source>
</evidence>
<dbReference type="PROSITE" id="PS50014">
    <property type="entry name" value="BROMODOMAIN_2"/>
    <property type="match status" value="5"/>
</dbReference>
<feature type="compositionally biased region" description="Low complexity" evidence="10">
    <location>
        <begin position="178"/>
        <end position="193"/>
    </location>
</feature>
<feature type="domain" description="Bromo" evidence="11">
    <location>
        <begin position="834"/>
        <end position="904"/>
    </location>
</feature>
<keyword evidence="5 8" id="KW-0103">Bromodomain</keyword>
<comment type="subcellular location">
    <subcellularLocation>
        <location evidence="1">Nucleus</location>
    </subcellularLocation>
</comment>
<dbReference type="PANTHER" id="PTHR16062">
    <property type="entry name" value="SWI/SNF-RELATED"/>
    <property type="match status" value="1"/>
</dbReference>
<feature type="region of interest" description="Disordered" evidence="10">
    <location>
        <begin position="1082"/>
        <end position="1101"/>
    </location>
</feature>
<feature type="compositionally biased region" description="Low complexity" evidence="10">
    <location>
        <begin position="23"/>
        <end position="34"/>
    </location>
</feature>
<dbReference type="GO" id="GO:0006368">
    <property type="term" value="P:transcription elongation by RNA polymerase II"/>
    <property type="evidence" value="ECO:0007669"/>
    <property type="project" value="TreeGrafter"/>
</dbReference>
<feature type="domain" description="BAH" evidence="13">
    <location>
        <begin position="1115"/>
        <end position="1257"/>
    </location>
</feature>
<dbReference type="SUPFAM" id="SSF47095">
    <property type="entry name" value="HMG-box"/>
    <property type="match status" value="1"/>
</dbReference>
<dbReference type="InterPro" id="IPR043151">
    <property type="entry name" value="BAH_sf"/>
</dbReference>
<dbReference type="Pfam" id="PF00505">
    <property type="entry name" value="HMG_box"/>
    <property type="match status" value="1"/>
</dbReference>
<dbReference type="Proteomes" id="UP000095280">
    <property type="component" value="Unplaced"/>
</dbReference>
<dbReference type="InterPro" id="IPR036427">
    <property type="entry name" value="Bromodomain-like_sf"/>
</dbReference>
<dbReference type="InterPro" id="IPR001025">
    <property type="entry name" value="BAH_dom"/>
</dbReference>
<dbReference type="PROSITE" id="PS51038">
    <property type="entry name" value="BAH"/>
    <property type="match status" value="2"/>
</dbReference>
<keyword evidence="14" id="KW-1185">Reference proteome</keyword>
<dbReference type="GO" id="GO:0003682">
    <property type="term" value="F:chromatin binding"/>
    <property type="evidence" value="ECO:0007669"/>
    <property type="project" value="InterPro"/>
</dbReference>
<feature type="domain" description="BAH" evidence="13">
    <location>
        <begin position="1335"/>
        <end position="1454"/>
    </location>
</feature>
<evidence type="ECO:0000313" key="15">
    <source>
        <dbReference type="WBParaSite" id="maker-uti_cns_0000939-snap-gene-1.11-mRNA-1"/>
    </source>
</evidence>
<keyword evidence="9" id="KW-0238">DNA-binding</keyword>
<dbReference type="Pfam" id="PF01426">
    <property type="entry name" value="BAH"/>
    <property type="match status" value="2"/>
</dbReference>
<feature type="domain" description="HMG box" evidence="12">
    <location>
        <begin position="1545"/>
        <end position="1613"/>
    </location>
</feature>
<keyword evidence="7 9" id="KW-0539">Nucleus</keyword>
<dbReference type="InterPro" id="IPR009071">
    <property type="entry name" value="HMG_box_dom"/>
</dbReference>
<evidence type="ECO:0000259" key="13">
    <source>
        <dbReference type="PROSITE" id="PS51038"/>
    </source>
</evidence>
<dbReference type="GO" id="GO:0016586">
    <property type="term" value="C:RSC-type complex"/>
    <property type="evidence" value="ECO:0007669"/>
    <property type="project" value="InterPro"/>
</dbReference>
<evidence type="ECO:0000259" key="12">
    <source>
        <dbReference type="PROSITE" id="PS50118"/>
    </source>
</evidence>
<keyword evidence="3" id="KW-0156">Chromatin regulator</keyword>
<proteinExistence type="predicted"/>
<dbReference type="GO" id="GO:0003677">
    <property type="term" value="F:DNA binding"/>
    <property type="evidence" value="ECO:0007669"/>
    <property type="project" value="UniProtKB-UniRule"/>
</dbReference>
<dbReference type="Pfam" id="PF00439">
    <property type="entry name" value="Bromodomain"/>
    <property type="match status" value="5"/>
</dbReference>
<evidence type="ECO:0000256" key="8">
    <source>
        <dbReference type="PROSITE-ProRule" id="PRU00035"/>
    </source>
</evidence>
<keyword evidence="6" id="KW-0804">Transcription</keyword>
<evidence type="ECO:0000313" key="14">
    <source>
        <dbReference type="Proteomes" id="UP000095280"/>
    </source>
</evidence>
<organism evidence="14 15">
    <name type="scientific">Macrostomum lignano</name>
    <dbReference type="NCBI Taxonomy" id="282301"/>
    <lineage>
        <taxon>Eukaryota</taxon>
        <taxon>Metazoa</taxon>
        <taxon>Spiralia</taxon>
        <taxon>Lophotrochozoa</taxon>
        <taxon>Platyhelminthes</taxon>
        <taxon>Rhabditophora</taxon>
        <taxon>Macrostomorpha</taxon>
        <taxon>Macrostomida</taxon>
        <taxon>Macrostomidae</taxon>
        <taxon>Macrostomum</taxon>
    </lineage>
</organism>
<evidence type="ECO:0000256" key="9">
    <source>
        <dbReference type="PROSITE-ProRule" id="PRU00267"/>
    </source>
</evidence>
<feature type="region of interest" description="Disordered" evidence="10">
    <location>
        <begin position="178"/>
        <end position="249"/>
    </location>
</feature>
<evidence type="ECO:0000256" key="7">
    <source>
        <dbReference type="ARBA" id="ARBA00023242"/>
    </source>
</evidence>
<evidence type="ECO:0000256" key="3">
    <source>
        <dbReference type="ARBA" id="ARBA00022853"/>
    </source>
</evidence>
<evidence type="ECO:0000259" key="11">
    <source>
        <dbReference type="PROSITE" id="PS50014"/>
    </source>
</evidence>
<feature type="compositionally biased region" description="Low complexity" evidence="10">
    <location>
        <begin position="562"/>
        <end position="571"/>
    </location>
</feature>
<dbReference type="Gene3D" id="2.30.30.490">
    <property type="match status" value="2"/>
</dbReference>
<keyword evidence="2" id="KW-0677">Repeat</keyword>
<dbReference type="WBParaSite" id="maker-uti_cns_0000939-snap-gene-1.11-mRNA-1">
    <property type="protein sequence ID" value="maker-uti_cns_0000939-snap-gene-1.11-mRNA-1"/>
    <property type="gene ID" value="maker-uti_cns_0000939-snap-gene-1.11"/>
</dbReference>
<feature type="region of interest" description="Disordered" evidence="10">
    <location>
        <begin position="426"/>
        <end position="454"/>
    </location>
</feature>
<keyword evidence="4" id="KW-0805">Transcription regulation</keyword>
<protein>
    <submittedName>
        <fullName evidence="15">Bromo domain-containing protein</fullName>
    </submittedName>
</protein>
<dbReference type="SMART" id="SM00398">
    <property type="entry name" value="HMG"/>
    <property type="match status" value="1"/>
</dbReference>
<evidence type="ECO:0000256" key="10">
    <source>
        <dbReference type="SAM" id="MobiDB-lite"/>
    </source>
</evidence>
<dbReference type="SUPFAM" id="SSF47370">
    <property type="entry name" value="Bromodomain"/>
    <property type="match status" value="6"/>
</dbReference>
<feature type="domain" description="Bromo" evidence="11">
    <location>
        <begin position="86"/>
        <end position="156"/>
    </location>
</feature>
<reference evidence="15" key="1">
    <citation type="submission" date="2016-11" db="UniProtKB">
        <authorList>
            <consortium name="WormBaseParasite"/>
        </authorList>
    </citation>
    <scope>IDENTIFICATION</scope>
</reference>
<evidence type="ECO:0000256" key="6">
    <source>
        <dbReference type="ARBA" id="ARBA00023163"/>
    </source>
</evidence>
<feature type="compositionally biased region" description="Low complexity" evidence="10">
    <location>
        <begin position="605"/>
        <end position="643"/>
    </location>
</feature>
<sequence length="1627" mass="179546">MPKRSRRDSLTSEESCFSNNDQSSLHSSIVDQSSSSAIVAPGAGLALRKRRRQGASLGAAAAAAAKSVADQCQQALDSLRQAKTANGVLICEPFIRLPSRRSQPELFESVANPIDLTRIQAKVKSDEYANFEAFAADLDLLVSNARSVYKPGSQELQSANDVAELVVRLRADAAAASGAAASTTSSISPTATSSGGGMQRPRRAAASRRMDGGGSSVAGSDCAEDNSEFDRQSLAHSEDATNEGAAADSSVSPQILQQLLLAAVTRLSDDSGRSVTEHFEVLPSPKDYPQYYEARLGLWGKGETRWNEADVRHIGVSHMVVSHMVVIRDPVDLRMIANRVLRGGHYKSLEDLERDLALMVRNARTFNEPKSEVYLDALAINRQLKACRVEVLNSRGVRSAALLAEARAATERLSKLPDPEVAELLDEEAGGDAGAASGEAESEEDETYSPDDPRSTQIRLFTFVVSYRNSQGQNLAEPFLRLPQKRLYPDYYEDIKNPLSLLQVRSRIRRRFYPNLDAMFEALNLVFNNARQYNIEESKIHKDAARLQKLARAKRDELCGLASSSSGAEAAAGGGSGSDDLKPLLPQKLVNPLFPQQSLFNNEDSMGSSSASASMMLHHQQQPQHPQFSMTHTPTQQQQPPSTGEKRKRAAPDPQEVLQRRLNNLYGHVYNATEEGTGRLLREIFVKLPPKNEYPMYYEVIPEPIDLTIIRAKIDARKYETHHQLVSDLKLMFANAKHFNEEKSQVHQDAIYLEKLLKKKIKNLGPVVNASGGGPGGAGSGPGSTPRLKKSATDVSITSSTSAAQQAAVSSSSSLPRRLQDLFHTVRDYRDPVSGRVLSSVFARLPTRQELPQYYEFIKKPIDLTSIQSKLGSGKYTQAADMLADFELMFDNACLFNETGSQIYQDALVLLRVVMEKRRLLRLDEDPAAAEVPDVMAAVRDVMKGLLTQTMNHADEDGRLLVDSFDELYDESHRAASADGSSDRPVIPLEEIFHRVQSGRYRRFQRFQEDLFDAFARIRAAAPSRQSQIYKDACELQRFFVRTRDSMLCVSKYSTGSSGSLQSPASGFTCKMLEELLKSEAAKSATDSTAEAPVDTDDGFQSNTDIKEAETTAGVKVLVSDFVYVRDEDQTLEPIPDPSQSGQVRIGQVVGFACETNSPTESANGEGGGGGSRLLVRVNWFLKPKQTVHSRHRKFLPNEVFKTDQRATVPANSILGKCMVMSIKDFENFMPRGFDFKDVYACEFQYCAGQRSFFQKITRWTSPRPDGVTNDKRPSPIGLHRMAVVPYVFEAPKHEDPTATSIIESLRENVVLEDRSQTEGLITYDQYAADPNSGLWLRLGDFVYVPSVDGTGRTIVRVDKLWRNTVQNCVYFSGPWFLPPKDVEHLPTMTLYAKEYFLCSVEHSTHMLSSVLGRCCILSLADYSACRPTEYAEDDVYICESKYFLEDKAIRKLRKGLKKFTNQPGTIEDEVYFFKQPIVPRKSVTPLLYEASQTPLDMDQLTASSAAAASSALSSGGGNGAGSLNFDDDNTRDSMSTSTTMDEKKKKCPSGYVVYASEVRKRIMMENEGAGFGDISREVGQMWRKLPQSEKDVYERRAADTRAKMEAEKAAAAAAAAATAAASAPSR</sequence>
<evidence type="ECO:0000256" key="2">
    <source>
        <dbReference type="ARBA" id="ARBA00022737"/>
    </source>
</evidence>
<feature type="region of interest" description="Disordered" evidence="10">
    <location>
        <begin position="1512"/>
        <end position="1544"/>
    </location>
</feature>
<dbReference type="PRINTS" id="PR00503">
    <property type="entry name" value="BROMODOMAIN"/>
</dbReference>
<dbReference type="InterPro" id="IPR001487">
    <property type="entry name" value="Bromodomain"/>
</dbReference>
<feature type="region of interest" description="Disordered" evidence="10">
    <location>
        <begin position="1"/>
        <end position="34"/>
    </location>
</feature>
<dbReference type="InterPro" id="IPR037382">
    <property type="entry name" value="Rsc/polybromo"/>
</dbReference>
<feature type="domain" description="Bromo" evidence="11">
    <location>
        <begin position="323"/>
        <end position="374"/>
    </location>
</feature>
<dbReference type="Gene3D" id="1.10.30.10">
    <property type="entry name" value="High mobility group box domain"/>
    <property type="match status" value="1"/>
</dbReference>
<feature type="region of interest" description="Disordered" evidence="10">
    <location>
        <begin position="768"/>
        <end position="796"/>
    </location>
</feature>
<dbReference type="PANTHER" id="PTHR16062:SF19">
    <property type="entry name" value="PROTEIN POLYBROMO-1"/>
    <property type="match status" value="1"/>
</dbReference>
<accession>A0A1I8G623</accession>
<feature type="region of interest" description="Disordered" evidence="10">
    <location>
        <begin position="598"/>
        <end position="654"/>
    </location>
</feature>
<dbReference type="Gene3D" id="1.20.920.10">
    <property type="entry name" value="Bromodomain-like"/>
    <property type="match status" value="6"/>
</dbReference>
<feature type="domain" description="Bromo" evidence="11">
    <location>
        <begin position="471"/>
        <end position="541"/>
    </location>
</feature>
<dbReference type="PROSITE" id="PS50118">
    <property type="entry name" value="HMG_BOX_2"/>
    <property type="match status" value="1"/>
</dbReference>
<dbReference type="InterPro" id="IPR018359">
    <property type="entry name" value="Bromodomain_CS"/>
</dbReference>
<evidence type="ECO:0000256" key="5">
    <source>
        <dbReference type="ARBA" id="ARBA00023117"/>
    </source>
</evidence>
<dbReference type="InterPro" id="IPR036910">
    <property type="entry name" value="HMG_box_dom_sf"/>
</dbReference>